<dbReference type="SUPFAM" id="SSF46785">
    <property type="entry name" value="Winged helix' DNA-binding domain"/>
    <property type="match status" value="1"/>
</dbReference>
<dbReference type="KEGG" id="slu:KE3_1427"/>
<accession>A0AB33AMK9</accession>
<dbReference type="Gene3D" id="1.10.10.10">
    <property type="entry name" value="Winged helix-like DNA-binding domain superfamily/Winged helix DNA-binding domain"/>
    <property type="match status" value="1"/>
</dbReference>
<reference evidence="1 2" key="1">
    <citation type="journal article" date="2013" name="BMC Microbiol.">
        <title>Dynamics of fecal microbial communities in children with diarrhea of unknown etiology and genomic analysis of associated Streptococcus lutetiensis.</title>
        <authorList>
            <person name="Jin D."/>
            <person name="Chen C."/>
            <person name="Li L."/>
            <person name="Lu S."/>
            <person name="Li Z."/>
            <person name="Zhou Z."/>
            <person name="Jing H."/>
            <person name="Xu Y."/>
            <person name="Du P."/>
            <person name="Wang H."/>
            <person name="Xiong Y."/>
            <person name="Zheng H."/>
            <person name="Bai X."/>
            <person name="Sun H."/>
            <person name="Wang L."/>
            <person name="Ye C."/>
            <person name="Gottschalk M."/>
            <person name="Xu J."/>
        </authorList>
    </citation>
    <scope>NUCLEOTIDE SEQUENCE [LARGE SCALE GENOMIC DNA]</scope>
    <source>
        <strain evidence="1 2">033</strain>
    </source>
</reference>
<proteinExistence type="predicted"/>
<dbReference type="Pfam" id="PF13730">
    <property type="entry name" value="HTH_36"/>
    <property type="match status" value="1"/>
</dbReference>
<dbReference type="Proteomes" id="UP000015268">
    <property type="component" value="Chromosome"/>
</dbReference>
<dbReference type="InterPro" id="IPR036390">
    <property type="entry name" value="WH_DNA-bd_sf"/>
</dbReference>
<name>A0AB33AMK9_9STRE</name>
<sequence length="85" mass="9976">MLLTILSNKENWRVFPTELAKRSKDSEDSIYREIKKLEKSGYIRTYKKSLGRGKGVTAFRFCADRKISDEIFEQLKQQLDEELAS</sequence>
<evidence type="ECO:0000313" key="1">
    <source>
        <dbReference type="EMBL" id="AGS05902.1"/>
    </source>
</evidence>
<gene>
    <name evidence="1" type="ORF">KE3_1427</name>
</gene>
<keyword evidence="2" id="KW-1185">Reference proteome</keyword>
<dbReference type="AlphaFoldDB" id="A0AB33AMK9"/>
<evidence type="ECO:0000313" key="2">
    <source>
        <dbReference type="Proteomes" id="UP000015268"/>
    </source>
</evidence>
<dbReference type="InterPro" id="IPR036388">
    <property type="entry name" value="WH-like_DNA-bd_sf"/>
</dbReference>
<protein>
    <submittedName>
        <fullName evidence="1">Phage replication protein</fullName>
    </submittedName>
</protein>
<dbReference type="EMBL" id="CP003025">
    <property type="protein sequence ID" value="AGS05902.1"/>
    <property type="molecule type" value="Genomic_DNA"/>
</dbReference>
<organism evidence="1 2">
    <name type="scientific">Streptococcus lutetiensis 033</name>
    <dbReference type="NCBI Taxonomy" id="1076934"/>
    <lineage>
        <taxon>Bacteria</taxon>
        <taxon>Bacillati</taxon>
        <taxon>Bacillota</taxon>
        <taxon>Bacilli</taxon>
        <taxon>Lactobacillales</taxon>
        <taxon>Streptococcaceae</taxon>
        <taxon>Streptococcus</taxon>
    </lineage>
</organism>